<feature type="compositionally biased region" description="Polar residues" evidence="3">
    <location>
        <begin position="189"/>
        <end position="199"/>
    </location>
</feature>
<dbReference type="AlphaFoldDB" id="A0A9Q1GX30"/>
<evidence type="ECO:0000256" key="2">
    <source>
        <dbReference type="ARBA" id="ARBA00023054"/>
    </source>
</evidence>
<keyword evidence="2" id="KW-0175">Coiled coil</keyword>
<proteinExistence type="inferred from homology"/>
<dbReference type="Proteomes" id="UP001152320">
    <property type="component" value="Chromosome 16"/>
</dbReference>
<dbReference type="EMBL" id="JAIZAY010000016">
    <property type="protein sequence ID" value="KAJ8027284.1"/>
    <property type="molecule type" value="Genomic_DNA"/>
</dbReference>
<feature type="compositionally biased region" description="Polar residues" evidence="3">
    <location>
        <begin position="246"/>
        <end position="257"/>
    </location>
</feature>
<protein>
    <submittedName>
        <fullName evidence="4">Protein FAM76A</fullName>
    </submittedName>
</protein>
<dbReference type="PANTHER" id="PTHR46176:SF1">
    <property type="entry name" value="LD21662P"/>
    <property type="match status" value="1"/>
</dbReference>
<dbReference type="Pfam" id="PF16046">
    <property type="entry name" value="FAM76"/>
    <property type="match status" value="1"/>
</dbReference>
<feature type="region of interest" description="Disordered" evidence="3">
    <location>
        <begin position="126"/>
        <end position="205"/>
    </location>
</feature>
<dbReference type="GO" id="GO:0016607">
    <property type="term" value="C:nuclear speck"/>
    <property type="evidence" value="ECO:0007669"/>
    <property type="project" value="TreeGrafter"/>
</dbReference>
<comment type="similarity">
    <text evidence="1">Belongs to the FAM76 family.</text>
</comment>
<evidence type="ECO:0000313" key="4">
    <source>
        <dbReference type="EMBL" id="KAJ8027284.1"/>
    </source>
</evidence>
<dbReference type="InterPro" id="IPR032017">
    <property type="entry name" value="FAM76"/>
</dbReference>
<evidence type="ECO:0000256" key="1">
    <source>
        <dbReference type="ARBA" id="ARBA00009097"/>
    </source>
</evidence>
<keyword evidence="5" id="KW-1185">Reference proteome</keyword>
<comment type="caution">
    <text evidence="4">The sequence shown here is derived from an EMBL/GenBank/DDBJ whole genome shotgun (WGS) entry which is preliminary data.</text>
</comment>
<feature type="compositionally biased region" description="Low complexity" evidence="3">
    <location>
        <begin position="132"/>
        <end position="147"/>
    </location>
</feature>
<reference evidence="4" key="1">
    <citation type="submission" date="2021-10" db="EMBL/GenBank/DDBJ databases">
        <title>Tropical sea cucumber genome reveals ecological adaptation and Cuvierian tubules defense mechanism.</title>
        <authorList>
            <person name="Chen T."/>
        </authorList>
    </citation>
    <scope>NUCLEOTIDE SEQUENCE</scope>
    <source>
        <strain evidence="4">Nanhai2018</strain>
        <tissue evidence="4">Muscle</tissue>
    </source>
</reference>
<evidence type="ECO:0000256" key="3">
    <source>
        <dbReference type="SAM" id="MobiDB-lite"/>
    </source>
</evidence>
<organism evidence="4 5">
    <name type="scientific">Holothuria leucospilota</name>
    <name type="common">Black long sea cucumber</name>
    <name type="synonym">Mertensiothuria leucospilota</name>
    <dbReference type="NCBI Taxonomy" id="206669"/>
    <lineage>
        <taxon>Eukaryota</taxon>
        <taxon>Metazoa</taxon>
        <taxon>Echinodermata</taxon>
        <taxon>Eleutherozoa</taxon>
        <taxon>Echinozoa</taxon>
        <taxon>Holothuroidea</taxon>
        <taxon>Aspidochirotacea</taxon>
        <taxon>Aspidochirotida</taxon>
        <taxon>Holothuriidae</taxon>
        <taxon>Holothuria</taxon>
    </lineage>
</organism>
<feature type="compositionally biased region" description="Basic and acidic residues" evidence="3">
    <location>
        <begin position="151"/>
        <end position="183"/>
    </location>
</feature>
<accession>A0A9Q1GX30</accession>
<gene>
    <name evidence="4" type="ORF">HOLleu_32392</name>
</gene>
<dbReference type="OrthoDB" id="3689at2759"/>
<feature type="region of interest" description="Disordered" evidence="3">
    <location>
        <begin position="228"/>
        <end position="268"/>
    </location>
</feature>
<name>A0A9Q1GX30_HOLLE</name>
<evidence type="ECO:0000313" key="5">
    <source>
        <dbReference type="Proteomes" id="UP001152320"/>
    </source>
</evidence>
<feature type="compositionally biased region" description="Basic and acidic residues" evidence="3">
    <location>
        <begin position="228"/>
        <end position="245"/>
    </location>
</feature>
<feature type="compositionally biased region" description="Low complexity" evidence="3">
    <location>
        <begin position="259"/>
        <end position="268"/>
    </location>
</feature>
<dbReference type="PANTHER" id="PTHR46176">
    <property type="entry name" value="LD21662P"/>
    <property type="match status" value="1"/>
</dbReference>
<sequence length="268" mass="30973">MFPQECRGSYPVVKCTYCRSEFQQVNKKSTDTICKKCAQNIKNYGMPKPCEYCSVIAAFIGTKCQKCSNSEKKYGPPHTCEQCKQKCAFDRKNDRKKVDGKLLCWLCTLSYKRVMQKAQKRKFDFISRDRNNSSPSNSPHSQHNTPSQNSQEKEKTKDKEKERWRPQQRDDKDHSREKTDDHRSKSRNKTGTLSTSSRLIDTGLPDQVVEVTRLREQVAQLKKSLDEKDRQILDKEKKARNRELQKQVSQLSRTQRPSAVAAAAANTS</sequence>